<dbReference type="GO" id="GO:1904680">
    <property type="term" value="F:peptide transmembrane transporter activity"/>
    <property type="evidence" value="ECO:0007669"/>
    <property type="project" value="TreeGrafter"/>
</dbReference>
<reference evidence="3" key="1">
    <citation type="submission" date="2016-10" db="EMBL/GenBank/DDBJ databases">
        <title>Sequence of Gallionella enrichment culture.</title>
        <authorList>
            <person name="Poehlein A."/>
            <person name="Muehling M."/>
            <person name="Daniel R."/>
        </authorList>
    </citation>
    <scope>NUCLEOTIDE SEQUENCE</scope>
</reference>
<dbReference type="InterPro" id="IPR039424">
    <property type="entry name" value="SBP_5"/>
</dbReference>
<dbReference type="PANTHER" id="PTHR30290:SF38">
    <property type="entry name" value="D,D-DIPEPTIDE-BINDING PERIPLASMIC PROTEIN DDPA-RELATED"/>
    <property type="match status" value="1"/>
</dbReference>
<protein>
    <submittedName>
        <fullName evidence="3">Glutathione-binding protein GsiB</fullName>
    </submittedName>
</protein>
<dbReference type="Gene3D" id="3.40.190.10">
    <property type="entry name" value="Periplasmic binding protein-like II"/>
    <property type="match status" value="1"/>
</dbReference>
<dbReference type="InterPro" id="IPR000914">
    <property type="entry name" value="SBP_5_dom"/>
</dbReference>
<gene>
    <name evidence="3" type="primary">gsiB_3</name>
    <name evidence="3" type="ORF">GALL_485610</name>
</gene>
<organism evidence="3">
    <name type="scientific">mine drainage metagenome</name>
    <dbReference type="NCBI Taxonomy" id="410659"/>
    <lineage>
        <taxon>unclassified sequences</taxon>
        <taxon>metagenomes</taxon>
        <taxon>ecological metagenomes</taxon>
    </lineage>
</organism>
<evidence type="ECO:0000256" key="1">
    <source>
        <dbReference type="ARBA" id="ARBA00022729"/>
    </source>
</evidence>
<evidence type="ECO:0000259" key="2">
    <source>
        <dbReference type="Pfam" id="PF00496"/>
    </source>
</evidence>
<name>A0A1J5PWZ7_9ZZZZ</name>
<evidence type="ECO:0000313" key="3">
    <source>
        <dbReference type="EMBL" id="OIQ69835.1"/>
    </source>
</evidence>
<dbReference type="SUPFAM" id="SSF53850">
    <property type="entry name" value="Periplasmic binding protein-like II"/>
    <property type="match status" value="1"/>
</dbReference>
<accession>A0A1J5PWZ7</accession>
<dbReference type="AlphaFoldDB" id="A0A1J5PWZ7"/>
<comment type="caution">
    <text evidence="3">The sequence shown here is derived from an EMBL/GenBank/DDBJ whole genome shotgun (WGS) entry which is preliminary data.</text>
</comment>
<sequence length="271" mass="30447">MFVPQSNLTVLDPHATAATVTRNYSLMVYETLYARDMAYKSKPQMLAGDVVEDDGKRRVMTLRPGMLFHDGTPVRARDCVASLQRWLKRDQVRSTIEPRVAAIEAKDDRTIVWRLHKPFPTLPFFLSKAQPQPVIMPERLALTDPFKPLGEIVGSGAFRFVPDEYVSGAISVFTKFDRYVPRQEPASYVAGGHDVKLDRVEWKVIPEPATAANALATGEIDWIELPHWPIFNLADSAIVTAAVLITILSIRGVGYRDERRPNLSSETSELQ</sequence>
<feature type="domain" description="Solute-binding protein family 5" evidence="2">
    <location>
        <begin position="43"/>
        <end position="231"/>
    </location>
</feature>
<dbReference type="EMBL" id="MLJW01004508">
    <property type="protein sequence ID" value="OIQ69835.1"/>
    <property type="molecule type" value="Genomic_DNA"/>
</dbReference>
<dbReference type="PANTHER" id="PTHR30290">
    <property type="entry name" value="PERIPLASMIC BINDING COMPONENT OF ABC TRANSPORTER"/>
    <property type="match status" value="1"/>
</dbReference>
<dbReference type="Pfam" id="PF00496">
    <property type="entry name" value="SBP_bac_5"/>
    <property type="match status" value="1"/>
</dbReference>
<proteinExistence type="predicted"/>
<dbReference type="GO" id="GO:0015833">
    <property type="term" value="P:peptide transport"/>
    <property type="evidence" value="ECO:0007669"/>
    <property type="project" value="TreeGrafter"/>
</dbReference>
<keyword evidence="1" id="KW-0732">Signal</keyword>